<protein>
    <submittedName>
        <fullName evidence="2">Uncharacterized protein</fullName>
    </submittedName>
</protein>
<feature type="region of interest" description="Disordered" evidence="1">
    <location>
        <begin position="449"/>
        <end position="484"/>
    </location>
</feature>
<reference evidence="2" key="1">
    <citation type="submission" date="2020-09" db="EMBL/GenBank/DDBJ databases">
        <title>Comparative genome analyses of four rice-infecting Rhizoctonia solani isolates reveal extensive enrichment of homogalacturonan modification genes.</title>
        <authorList>
            <person name="Lee D.-Y."/>
            <person name="Jeon J."/>
            <person name="Kim K.-T."/>
            <person name="Cheong K."/>
            <person name="Song H."/>
            <person name="Choi G."/>
            <person name="Ko J."/>
            <person name="Opiyo S.O."/>
            <person name="Zuo S."/>
            <person name="Madhav S."/>
            <person name="Lee Y.-H."/>
            <person name="Wang G.-L."/>
        </authorList>
    </citation>
    <scope>NUCLEOTIDE SEQUENCE</scope>
    <source>
        <strain evidence="2">AG1-IA B2</strain>
    </source>
</reference>
<feature type="compositionally biased region" description="Polar residues" evidence="1">
    <location>
        <begin position="344"/>
        <end position="355"/>
    </location>
</feature>
<evidence type="ECO:0000313" key="3">
    <source>
        <dbReference type="Proteomes" id="UP000614334"/>
    </source>
</evidence>
<feature type="compositionally biased region" description="Polar residues" evidence="1">
    <location>
        <begin position="321"/>
        <end position="336"/>
    </location>
</feature>
<dbReference type="EMBL" id="JACYCF010000014">
    <property type="protein sequence ID" value="KAF8752933.1"/>
    <property type="molecule type" value="Genomic_DNA"/>
</dbReference>
<accession>A0A8H7IBG2</accession>
<dbReference type="Proteomes" id="UP000614334">
    <property type="component" value="Unassembled WGS sequence"/>
</dbReference>
<organism evidence="2 3">
    <name type="scientific">Rhizoctonia solani</name>
    <dbReference type="NCBI Taxonomy" id="456999"/>
    <lineage>
        <taxon>Eukaryota</taxon>
        <taxon>Fungi</taxon>
        <taxon>Dikarya</taxon>
        <taxon>Basidiomycota</taxon>
        <taxon>Agaricomycotina</taxon>
        <taxon>Agaricomycetes</taxon>
        <taxon>Cantharellales</taxon>
        <taxon>Ceratobasidiaceae</taxon>
        <taxon>Rhizoctonia</taxon>
    </lineage>
</organism>
<feature type="region of interest" description="Disordered" evidence="1">
    <location>
        <begin position="187"/>
        <end position="208"/>
    </location>
</feature>
<evidence type="ECO:0000313" key="2">
    <source>
        <dbReference type="EMBL" id="KAF8752933.1"/>
    </source>
</evidence>
<feature type="compositionally biased region" description="Pro residues" evidence="1">
    <location>
        <begin position="1"/>
        <end position="19"/>
    </location>
</feature>
<gene>
    <name evidence="2" type="ORF">RHS01_07413</name>
</gene>
<proteinExistence type="predicted"/>
<sequence>MADSSPPLPSRTMSPPPKRPTIDTTLVVSSPRPSSSPNRWMVRLSWTNRANLKMRNSKNHVVSQPSIQTHSGLPPSLSVGAQPSERVSWPWGIEHLQHYFTKTGLQSKHRPMTRNKGLVPAVGGKHVRAASSVTSIPELPPSPMVPISSTRIPFVHLPKSYHVDSAQLKPGVIRDLKAVEQAWRITPELTTPDASPSLGPTTQSPTQRKIRLSWPRVCLLLLDEEGQDQERGQSGQSHAEHRQRPRFTLQASSERGPGAGVSTQPFPSRPEDPVALVRRAALDVLISLRSLEEKSRIVDPSVTPERPSSSMLSAQPHDQHSASSRSNTPAFLSNSGDEADKDSATSFSQTQSQNLPRLRTPTGASTETVLVHGRGAVQVWSESDEEDLFADEPEKKEVWDERLVLGGGWLYRPDLAPADVHDAKTAVGRYLDVVDALLFRGRGAGRRGWDRERRKSRKSELASGGSDTPSSSLVMSDSEDEVASRRVSDTMKYLSVLSEREEGIIEENEEEEEEEGMETRMGCRTGRVWNRFLIRTNDVSPPVPSPNRTFEPHPPCADAGNPAQRPLGRTYAMRGVQLGRAKSKKAWGFINAESIHETALATSEERAAGSWTFRRRENLGLWAAALKLRYVIDIVPVEHSTAPTRHFHQAPQQSEAQHGQIRYAPNQFSPIVVAKHEAGWEDMLERAMWEWVNAVVTERKAVGGQQAPQQ</sequence>
<feature type="region of interest" description="Disordered" evidence="1">
    <location>
        <begin position="296"/>
        <end position="367"/>
    </location>
</feature>
<dbReference type="PANTHER" id="PTHR38702">
    <property type="entry name" value="CALPONIN-HOMOLOGY (CH) DOMAIN-CONTAINING PROTEIN"/>
    <property type="match status" value="1"/>
</dbReference>
<dbReference type="PANTHER" id="PTHR38702:SF1">
    <property type="entry name" value="CALPONIN-HOMOLOGY (CH) DOMAIN-CONTAINING PROTEIN"/>
    <property type="match status" value="1"/>
</dbReference>
<dbReference type="AlphaFoldDB" id="A0A8H7IBG2"/>
<comment type="caution">
    <text evidence="2">The sequence shown here is derived from an EMBL/GenBank/DDBJ whole genome shotgun (WGS) entry which is preliminary data.</text>
</comment>
<feature type="region of interest" description="Disordered" evidence="1">
    <location>
        <begin position="226"/>
        <end position="271"/>
    </location>
</feature>
<feature type="compositionally biased region" description="Polar residues" evidence="1">
    <location>
        <begin position="188"/>
        <end position="207"/>
    </location>
</feature>
<evidence type="ECO:0000256" key="1">
    <source>
        <dbReference type="SAM" id="MobiDB-lite"/>
    </source>
</evidence>
<feature type="compositionally biased region" description="Polar residues" evidence="1">
    <location>
        <begin position="465"/>
        <end position="475"/>
    </location>
</feature>
<feature type="region of interest" description="Disordered" evidence="1">
    <location>
        <begin position="1"/>
        <end position="37"/>
    </location>
</feature>
<name>A0A8H7IBG2_9AGAM</name>